<organism evidence="7 8">
    <name type="scientific">Paenibacillus glucanolyticus</name>
    <dbReference type="NCBI Taxonomy" id="59843"/>
    <lineage>
        <taxon>Bacteria</taxon>
        <taxon>Bacillati</taxon>
        <taxon>Bacillota</taxon>
        <taxon>Bacilli</taxon>
        <taxon>Bacillales</taxon>
        <taxon>Paenibacillaceae</taxon>
        <taxon>Paenibacillus</taxon>
    </lineage>
</organism>
<dbReference type="GO" id="GO:0043916">
    <property type="term" value="F:DNA-7-methylguanine glycosylase activity"/>
    <property type="evidence" value="ECO:0007669"/>
    <property type="project" value="TreeGrafter"/>
</dbReference>
<dbReference type="InterPro" id="IPR011257">
    <property type="entry name" value="DNA_glycosylase"/>
</dbReference>
<dbReference type="SUPFAM" id="SSF48150">
    <property type="entry name" value="DNA-glycosylase"/>
    <property type="match status" value="1"/>
</dbReference>
<comment type="similarity">
    <text evidence="2">Belongs to the alkylbase DNA glycosidase AlkA family.</text>
</comment>
<dbReference type="Pfam" id="PF00730">
    <property type="entry name" value="HhH-GPD"/>
    <property type="match status" value="1"/>
</dbReference>
<dbReference type="InterPro" id="IPR003265">
    <property type="entry name" value="HhH-GPD_domain"/>
</dbReference>
<accession>A0A163DIY7</accession>
<dbReference type="EC" id="3.2.2.21" evidence="3"/>
<evidence type="ECO:0000256" key="1">
    <source>
        <dbReference type="ARBA" id="ARBA00000086"/>
    </source>
</evidence>
<evidence type="ECO:0000256" key="3">
    <source>
        <dbReference type="ARBA" id="ARBA00012000"/>
    </source>
</evidence>
<keyword evidence="4" id="KW-0227">DNA damage</keyword>
<dbReference type="GO" id="GO:0006285">
    <property type="term" value="P:base-excision repair, AP site formation"/>
    <property type="evidence" value="ECO:0007669"/>
    <property type="project" value="TreeGrafter"/>
</dbReference>
<gene>
    <name evidence="7" type="ORF">AWU65_01145</name>
</gene>
<dbReference type="FunFam" id="1.10.340.30:FF:000004">
    <property type="entry name" value="DNA-3-methyladenine glycosylase II"/>
    <property type="match status" value="1"/>
</dbReference>
<dbReference type="CDD" id="cd00056">
    <property type="entry name" value="ENDO3c"/>
    <property type="match status" value="1"/>
</dbReference>
<sequence>MIELQYLFDVHPDHPHVRQLCMADPLLGELVQRIGHIQVPYEPDGFTYITRTLIGQQLSIKAARTIFLRVEQVCGTITADAILAAAEESLRSAGLSRNKLGYIRNAAEQTKLGALHFPSLADLDDDEVVRQLTLVKGIGRWTAEMFLIFHLGRQDVLSFGDHGLKRASEWLYAAEASEGRSPLHRKQAEWKPYSTIASLYLWEAINAGLVQSGPFLTQFKNTP</sequence>
<evidence type="ECO:0000256" key="4">
    <source>
        <dbReference type="ARBA" id="ARBA00022763"/>
    </source>
</evidence>
<dbReference type="InterPro" id="IPR051912">
    <property type="entry name" value="Alkylbase_DNA_Glycosylase/TA"/>
</dbReference>
<dbReference type="Proteomes" id="UP000076796">
    <property type="component" value="Unassembled WGS sequence"/>
</dbReference>
<dbReference type="PANTHER" id="PTHR43003">
    <property type="entry name" value="DNA-3-METHYLADENINE GLYCOSYLASE"/>
    <property type="match status" value="1"/>
</dbReference>
<dbReference type="GeneID" id="97555356"/>
<dbReference type="GO" id="GO:0032131">
    <property type="term" value="F:alkylated DNA binding"/>
    <property type="evidence" value="ECO:0007669"/>
    <property type="project" value="TreeGrafter"/>
</dbReference>
<comment type="catalytic activity">
    <reaction evidence="1">
        <text>Hydrolysis of alkylated DNA, releasing 3-methyladenine, 3-methylguanine, 7-methylguanine and 7-methyladenine.</text>
        <dbReference type="EC" id="3.2.2.21"/>
    </reaction>
</comment>
<dbReference type="GO" id="GO:0006307">
    <property type="term" value="P:DNA alkylation repair"/>
    <property type="evidence" value="ECO:0007669"/>
    <property type="project" value="TreeGrafter"/>
</dbReference>
<dbReference type="AlphaFoldDB" id="A0A163DIY7"/>
<evidence type="ECO:0000259" key="6">
    <source>
        <dbReference type="SMART" id="SM00478"/>
    </source>
</evidence>
<evidence type="ECO:0000313" key="8">
    <source>
        <dbReference type="Proteomes" id="UP000076796"/>
    </source>
</evidence>
<keyword evidence="8" id="KW-1185">Reference proteome</keyword>
<evidence type="ECO:0000313" key="7">
    <source>
        <dbReference type="EMBL" id="KZS43256.1"/>
    </source>
</evidence>
<keyword evidence="5" id="KW-0234">DNA repair</keyword>
<comment type="caution">
    <text evidence="7">The sequence shown here is derived from an EMBL/GenBank/DDBJ whole genome shotgun (WGS) entry which is preliminary data.</text>
</comment>
<dbReference type="GO" id="GO:0008725">
    <property type="term" value="F:DNA-3-methyladenine glycosylase activity"/>
    <property type="evidence" value="ECO:0007669"/>
    <property type="project" value="TreeGrafter"/>
</dbReference>
<dbReference type="RefSeq" id="WP_063480692.1">
    <property type="nucleotide sequence ID" value="NZ_CP147845.1"/>
</dbReference>
<evidence type="ECO:0000256" key="5">
    <source>
        <dbReference type="ARBA" id="ARBA00023204"/>
    </source>
</evidence>
<dbReference type="OrthoDB" id="9785929at2"/>
<dbReference type="Gene3D" id="1.10.1670.40">
    <property type="match status" value="1"/>
</dbReference>
<evidence type="ECO:0000256" key="2">
    <source>
        <dbReference type="ARBA" id="ARBA00010817"/>
    </source>
</evidence>
<dbReference type="EMBL" id="LWMH01000003">
    <property type="protein sequence ID" value="KZS43256.1"/>
    <property type="molecule type" value="Genomic_DNA"/>
</dbReference>
<dbReference type="Gene3D" id="1.10.340.30">
    <property type="entry name" value="Hypothetical protein, domain 2"/>
    <property type="match status" value="1"/>
</dbReference>
<dbReference type="PANTHER" id="PTHR43003:SF5">
    <property type="entry name" value="DNA-3-METHYLADENINE GLYCOSYLASE"/>
    <property type="match status" value="1"/>
</dbReference>
<dbReference type="GO" id="GO:0005737">
    <property type="term" value="C:cytoplasm"/>
    <property type="evidence" value="ECO:0007669"/>
    <property type="project" value="TreeGrafter"/>
</dbReference>
<protein>
    <recommendedName>
        <fullName evidence="3">DNA-3-methyladenine glycosylase II</fullName>
        <ecNumber evidence="3">3.2.2.21</ecNumber>
    </recommendedName>
</protein>
<name>A0A163DIY7_9BACL</name>
<dbReference type="SMART" id="SM00478">
    <property type="entry name" value="ENDO3c"/>
    <property type="match status" value="1"/>
</dbReference>
<dbReference type="GO" id="GO:0032993">
    <property type="term" value="C:protein-DNA complex"/>
    <property type="evidence" value="ECO:0007669"/>
    <property type="project" value="TreeGrafter"/>
</dbReference>
<feature type="domain" description="HhH-GPD" evidence="6">
    <location>
        <begin position="54"/>
        <end position="205"/>
    </location>
</feature>
<proteinExistence type="inferred from homology"/>
<reference evidence="7" key="1">
    <citation type="journal article" date="2016" name="Genome Announc.">
        <title>Draft genomes of two strains of Paenibacillus glucanolyticus with capability to degrade lignocellulose.</title>
        <authorList>
            <person name="Mathews S.L."/>
            <person name="Pawlak J."/>
            <person name="Grunden A.M."/>
        </authorList>
    </citation>
    <scope>NUCLEOTIDE SEQUENCE [LARGE SCALE GENOMIC DNA]</scope>
    <source>
        <strain evidence="7">SLM1</strain>
    </source>
</reference>